<protein>
    <recommendedName>
        <fullName evidence="8">Ras GEF</fullName>
    </recommendedName>
</protein>
<dbReference type="GO" id="GO:0005886">
    <property type="term" value="C:plasma membrane"/>
    <property type="evidence" value="ECO:0007669"/>
    <property type="project" value="TreeGrafter"/>
</dbReference>
<keyword evidence="1 2" id="KW-0344">Guanine-nucleotide releasing factor</keyword>
<dbReference type="InterPro" id="IPR001895">
    <property type="entry name" value="RASGEF_cat_dom"/>
</dbReference>
<dbReference type="PANTHER" id="PTHR23113:SF348">
    <property type="entry name" value="GUANYL-NUCLEOTIDE EXCHANGE FACTOR RASGEF, PUTATIVE (AFU_ORTHOLOGUE AFUA_1G04700)-RELATED"/>
    <property type="match status" value="1"/>
</dbReference>
<dbReference type="CDD" id="cd06224">
    <property type="entry name" value="REM"/>
    <property type="match status" value="1"/>
</dbReference>
<proteinExistence type="predicted"/>
<dbReference type="InterPro" id="IPR027417">
    <property type="entry name" value="P-loop_NTPase"/>
</dbReference>
<dbReference type="InterPro" id="IPR000651">
    <property type="entry name" value="Ras-like_Gua-exchang_fac_N"/>
</dbReference>
<evidence type="ECO:0000313" key="6">
    <source>
        <dbReference type="EMBL" id="KAK5631275.1"/>
    </source>
</evidence>
<dbReference type="Gene3D" id="1.10.840.10">
    <property type="entry name" value="Ras guanine-nucleotide exchange factors catalytic domain"/>
    <property type="match status" value="1"/>
</dbReference>
<evidence type="ECO:0000259" key="5">
    <source>
        <dbReference type="PROSITE" id="PS50212"/>
    </source>
</evidence>
<dbReference type="InterPro" id="IPR023578">
    <property type="entry name" value="Ras_GEF_dom_sf"/>
</dbReference>
<dbReference type="Proteomes" id="UP001305414">
    <property type="component" value="Unassembled WGS sequence"/>
</dbReference>
<dbReference type="Gene3D" id="1.20.870.10">
    <property type="entry name" value="Son of sevenless (SoS) protein Chain: S domain 1"/>
    <property type="match status" value="1"/>
</dbReference>
<organism evidence="6 7">
    <name type="scientific">Xylaria bambusicola</name>
    <dbReference type="NCBI Taxonomy" id="326684"/>
    <lineage>
        <taxon>Eukaryota</taxon>
        <taxon>Fungi</taxon>
        <taxon>Dikarya</taxon>
        <taxon>Ascomycota</taxon>
        <taxon>Pezizomycotina</taxon>
        <taxon>Sordariomycetes</taxon>
        <taxon>Xylariomycetidae</taxon>
        <taxon>Xylariales</taxon>
        <taxon>Xylariaceae</taxon>
        <taxon>Xylaria</taxon>
    </lineage>
</organism>
<dbReference type="InterPro" id="IPR036964">
    <property type="entry name" value="RASGEF_cat_dom_sf"/>
</dbReference>
<accession>A0AAN7UFF6</accession>
<reference evidence="6 7" key="1">
    <citation type="submission" date="2023-10" db="EMBL/GenBank/DDBJ databases">
        <title>Draft genome sequence of Xylaria bambusicola isolate GMP-LS, the root and basal stem rot pathogen of sugarcane in Indonesia.</title>
        <authorList>
            <person name="Selvaraj P."/>
            <person name="Muralishankar V."/>
            <person name="Muruganantham S."/>
            <person name="Sp S."/>
            <person name="Haryani S."/>
            <person name="Lau K.J.X."/>
            <person name="Naqvi N.I."/>
        </authorList>
    </citation>
    <scope>NUCLEOTIDE SEQUENCE [LARGE SCALE GENOMIC DNA]</scope>
    <source>
        <strain evidence="6">GMP-LS</strain>
    </source>
</reference>
<dbReference type="Pfam" id="PF00617">
    <property type="entry name" value="RasGEF"/>
    <property type="match status" value="1"/>
</dbReference>
<name>A0AAN7UFF6_9PEZI</name>
<dbReference type="PROSITE" id="PS50212">
    <property type="entry name" value="RASGEF_NTER"/>
    <property type="match status" value="1"/>
</dbReference>
<dbReference type="AlphaFoldDB" id="A0AAN7UFF6"/>
<dbReference type="EMBL" id="JAWHQM010000019">
    <property type="protein sequence ID" value="KAK5631275.1"/>
    <property type="molecule type" value="Genomic_DNA"/>
</dbReference>
<evidence type="ECO:0008006" key="8">
    <source>
        <dbReference type="Google" id="ProtNLM"/>
    </source>
</evidence>
<dbReference type="Pfam" id="PF00618">
    <property type="entry name" value="RasGEF_N"/>
    <property type="match status" value="1"/>
</dbReference>
<comment type="caution">
    <text evidence="6">The sequence shown here is derived from an EMBL/GenBank/DDBJ whole genome shotgun (WGS) entry which is preliminary data.</text>
</comment>
<feature type="domain" description="N-terminal Ras-GEF" evidence="5">
    <location>
        <begin position="343"/>
        <end position="469"/>
    </location>
</feature>
<evidence type="ECO:0000313" key="7">
    <source>
        <dbReference type="Proteomes" id="UP001305414"/>
    </source>
</evidence>
<dbReference type="SUPFAM" id="SSF52540">
    <property type="entry name" value="P-loop containing nucleoside triphosphate hydrolases"/>
    <property type="match status" value="1"/>
</dbReference>
<dbReference type="SMART" id="SM00229">
    <property type="entry name" value="RasGEFN"/>
    <property type="match status" value="1"/>
</dbReference>
<dbReference type="Gene3D" id="3.40.50.300">
    <property type="entry name" value="P-loop containing nucleotide triphosphate hydrolases"/>
    <property type="match status" value="1"/>
</dbReference>
<evidence type="ECO:0000259" key="4">
    <source>
        <dbReference type="PROSITE" id="PS50009"/>
    </source>
</evidence>
<dbReference type="PANTHER" id="PTHR23113">
    <property type="entry name" value="GUANINE NUCLEOTIDE EXCHANGE FACTOR"/>
    <property type="match status" value="1"/>
</dbReference>
<dbReference type="GO" id="GO:0005085">
    <property type="term" value="F:guanyl-nucleotide exchange factor activity"/>
    <property type="evidence" value="ECO:0007669"/>
    <property type="project" value="UniProtKB-KW"/>
</dbReference>
<evidence type="ECO:0000256" key="2">
    <source>
        <dbReference type="PROSITE-ProRule" id="PRU00168"/>
    </source>
</evidence>
<evidence type="ECO:0000256" key="3">
    <source>
        <dbReference type="SAM" id="MobiDB-lite"/>
    </source>
</evidence>
<gene>
    <name evidence="6" type="ORF">RRF57_006989</name>
</gene>
<dbReference type="PROSITE" id="PS50009">
    <property type="entry name" value="RASGEF_CAT"/>
    <property type="match status" value="1"/>
</dbReference>
<dbReference type="InterPro" id="IPR008937">
    <property type="entry name" value="Ras-like_GEF"/>
</dbReference>
<feature type="region of interest" description="Disordered" evidence="3">
    <location>
        <begin position="470"/>
        <end position="502"/>
    </location>
</feature>
<sequence>MECLSIAVIGAYGVGKTHFIRTAMSLPPPSKPQAPPADPKTMTARIVVDNVPYSVALFELDLQYFESEYFDGQHRQVKWPKQMNGTILPQVHGVLFLYDVMNRESINYLPETLGKSLASFPRCGFEACALCSGYCWIKLNWYLDAVVNSSLPAVLVATKCDNPESSRQIDADAVAASCKLCLASFKTSTDKPETARMALSTLLRAMILGTHEHENTEATGLRRRATSEVTHLDAPTESLSRPISQHSKHSRASSDMSLLRGYLNAQENDYRHSRVPRVDLLGGQIPDEYESIQTVHSQLRSPGVRLDRAQHIYVEIEDSDVESMRYSDDIPLLQRADENLFDRSAKKPGLTFDELVDRLLAPKLSRADHNFASVFLCLYRKFATPGELFSAVLARLDAIKDDKSIHYLTKTTTQLRIIEAIAKWVENYPNDFARPIIRRRLDEFITHLAAEPIFSAAALQMRKTLEESVTEDDDTGWVKSEAEDNQVDKSSSENARQGSDVQDSLSMLSIGNQTDRHASAASLVSSSAGATTKTHSFQFHSYEDYEREAATMTPTYTLPLTKFRYHIFLDMVNDDIADEMTRIDWVMFSSIRIRDLVRHVSLSAEQKERCKAMRNVNRMISHFNHVATWVSNMVLMRDKAKHRAVMLEKFMHIAWRLRQLNNYNGLAAVLAGINGTAVLRLTQTRALVPPDVQKRFARLVLLMGTQKGYFAYRLAWENSPLPRIPFIPLHRKDLVSAEEGSITFVGPQGDRLNWKKFEVLGEVILPIMKSQSTPYPNLTKHDDARELILDCLITTDEDDIYQRSIHVESSSGLAVDPSKKKFPWFANKIS</sequence>
<feature type="compositionally biased region" description="Basic and acidic residues" evidence="3">
    <location>
        <begin position="480"/>
        <end position="491"/>
    </location>
</feature>
<dbReference type="SMART" id="SM00147">
    <property type="entry name" value="RasGEF"/>
    <property type="match status" value="1"/>
</dbReference>
<feature type="domain" description="Ras-GEF" evidence="4">
    <location>
        <begin position="572"/>
        <end position="810"/>
    </location>
</feature>
<feature type="region of interest" description="Disordered" evidence="3">
    <location>
        <begin position="227"/>
        <end position="255"/>
    </location>
</feature>
<dbReference type="SUPFAM" id="SSF48366">
    <property type="entry name" value="Ras GEF"/>
    <property type="match status" value="1"/>
</dbReference>
<keyword evidence="7" id="KW-1185">Reference proteome</keyword>
<dbReference type="GO" id="GO:0007265">
    <property type="term" value="P:Ras protein signal transduction"/>
    <property type="evidence" value="ECO:0007669"/>
    <property type="project" value="TreeGrafter"/>
</dbReference>
<evidence type="ECO:0000256" key="1">
    <source>
        <dbReference type="ARBA" id="ARBA00022658"/>
    </source>
</evidence>
<feature type="compositionally biased region" description="Polar residues" evidence="3">
    <location>
        <begin position="492"/>
        <end position="502"/>
    </location>
</feature>